<keyword evidence="8" id="KW-1133">Transmembrane helix</keyword>
<dbReference type="EMBL" id="KQ434886">
    <property type="protein sequence ID" value="KZC10123.1"/>
    <property type="molecule type" value="Genomic_DNA"/>
</dbReference>
<evidence type="ECO:0000256" key="5">
    <source>
        <dbReference type="ARBA" id="ARBA00022825"/>
    </source>
</evidence>
<dbReference type="InterPro" id="IPR001254">
    <property type="entry name" value="Trypsin_dom"/>
</dbReference>
<evidence type="ECO:0000256" key="1">
    <source>
        <dbReference type="ARBA" id="ARBA00004613"/>
    </source>
</evidence>
<dbReference type="FunFam" id="2.40.10.10:FF:000002">
    <property type="entry name" value="Transmembrane protease serine"/>
    <property type="match status" value="1"/>
</dbReference>
<reference evidence="10 11" key="1">
    <citation type="submission" date="2015-07" db="EMBL/GenBank/DDBJ databases">
        <title>The genome of Dufourea novaeangliae.</title>
        <authorList>
            <person name="Pan H."/>
            <person name="Kapheim K."/>
        </authorList>
    </citation>
    <scope>NUCLEOTIDE SEQUENCE [LARGE SCALE GENOMIC DNA]</scope>
    <source>
        <strain evidence="10">0120121106</strain>
        <tissue evidence="10">Whole body</tissue>
    </source>
</reference>
<organism evidence="10 11">
    <name type="scientific">Dufourea novaeangliae</name>
    <name type="common">Sweat bee</name>
    <dbReference type="NCBI Taxonomy" id="178035"/>
    <lineage>
        <taxon>Eukaryota</taxon>
        <taxon>Metazoa</taxon>
        <taxon>Ecdysozoa</taxon>
        <taxon>Arthropoda</taxon>
        <taxon>Hexapoda</taxon>
        <taxon>Insecta</taxon>
        <taxon>Pterygota</taxon>
        <taxon>Neoptera</taxon>
        <taxon>Endopterygota</taxon>
        <taxon>Hymenoptera</taxon>
        <taxon>Apocrita</taxon>
        <taxon>Aculeata</taxon>
        <taxon>Apoidea</taxon>
        <taxon>Anthophila</taxon>
        <taxon>Halictidae</taxon>
        <taxon>Rophitinae</taxon>
        <taxon>Dufourea</taxon>
    </lineage>
</organism>
<dbReference type="PROSITE" id="PS50240">
    <property type="entry name" value="TRYPSIN_DOM"/>
    <property type="match status" value="1"/>
</dbReference>
<dbReference type="SMART" id="SM00020">
    <property type="entry name" value="Tryp_SPc"/>
    <property type="match status" value="1"/>
</dbReference>
<dbReference type="GO" id="GO:0005615">
    <property type="term" value="C:extracellular space"/>
    <property type="evidence" value="ECO:0007669"/>
    <property type="project" value="TreeGrafter"/>
</dbReference>
<dbReference type="Gene3D" id="2.40.10.10">
    <property type="entry name" value="Trypsin-like serine proteases"/>
    <property type="match status" value="1"/>
</dbReference>
<keyword evidence="8" id="KW-0812">Transmembrane</keyword>
<keyword evidence="4" id="KW-0378">Hydrolase</keyword>
<dbReference type="PROSITE" id="PS00135">
    <property type="entry name" value="TRYPSIN_SER"/>
    <property type="match status" value="1"/>
</dbReference>
<keyword evidence="3" id="KW-0645">Protease</keyword>
<dbReference type="GO" id="GO:0006508">
    <property type="term" value="P:proteolysis"/>
    <property type="evidence" value="ECO:0007669"/>
    <property type="project" value="UniProtKB-KW"/>
</dbReference>
<dbReference type="CDD" id="cd00190">
    <property type="entry name" value="Tryp_SPc"/>
    <property type="match status" value="1"/>
</dbReference>
<dbReference type="STRING" id="178035.A0A154PE51"/>
<feature type="domain" description="Peptidase S1" evidence="9">
    <location>
        <begin position="1"/>
        <end position="229"/>
    </location>
</feature>
<name>A0A154PE51_DUFNO</name>
<dbReference type="PANTHER" id="PTHR24264:SF65">
    <property type="entry name" value="SRCR DOMAIN-CONTAINING PROTEIN"/>
    <property type="match status" value="1"/>
</dbReference>
<keyword evidence="6" id="KW-1015">Disulfide bond</keyword>
<dbReference type="InterPro" id="IPR033116">
    <property type="entry name" value="TRYPSIN_SER"/>
</dbReference>
<evidence type="ECO:0000256" key="6">
    <source>
        <dbReference type="ARBA" id="ARBA00023157"/>
    </source>
</evidence>
<dbReference type="AlphaFoldDB" id="A0A154PE51"/>
<protein>
    <submittedName>
        <fullName evidence="10">Trypsin-3</fullName>
    </submittedName>
</protein>
<evidence type="ECO:0000259" key="9">
    <source>
        <dbReference type="PROSITE" id="PS50240"/>
    </source>
</evidence>
<evidence type="ECO:0000313" key="10">
    <source>
        <dbReference type="EMBL" id="KZC10123.1"/>
    </source>
</evidence>
<keyword evidence="11" id="KW-1185">Reference proteome</keyword>
<dbReference type="OrthoDB" id="1890790at2759"/>
<dbReference type="InterPro" id="IPR043504">
    <property type="entry name" value="Peptidase_S1_PA_chymotrypsin"/>
</dbReference>
<dbReference type="SUPFAM" id="SSF50494">
    <property type="entry name" value="Trypsin-like serine proteases"/>
    <property type="match status" value="1"/>
</dbReference>
<dbReference type="InterPro" id="IPR001314">
    <property type="entry name" value="Peptidase_S1A"/>
</dbReference>
<dbReference type="Proteomes" id="UP000076502">
    <property type="component" value="Unassembled WGS sequence"/>
</dbReference>
<dbReference type="PANTHER" id="PTHR24264">
    <property type="entry name" value="TRYPSIN-RELATED"/>
    <property type="match status" value="1"/>
</dbReference>
<feature type="transmembrane region" description="Helical" evidence="8">
    <location>
        <begin position="236"/>
        <end position="253"/>
    </location>
</feature>
<comment type="similarity">
    <text evidence="7">Belongs to the peptidase S1 family. CLIP subfamily.</text>
</comment>
<evidence type="ECO:0000256" key="2">
    <source>
        <dbReference type="ARBA" id="ARBA00022525"/>
    </source>
</evidence>
<comment type="subcellular location">
    <subcellularLocation>
        <location evidence="1">Secreted</location>
    </subcellularLocation>
</comment>
<evidence type="ECO:0000256" key="4">
    <source>
        <dbReference type="ARBA" id="ARBA00022801"/>
    </source>
</evidence>
<gene>
    <name evidence="10" type="ORF">WN55_01106</name>
</gene>
<dbReference type="Pfam" id="PF00089">
    <property type="entry name" value="Trypsin"/>
    <property type="match status" value="1"/>
</dbReference>
<proteinExistence type="inferred from homology"/>
<dbReference type="InterPro" id="IPR009003">
    <property type="entry name" value="Peptidase_S1_PA"/>
</dbReference>
<keyword evidence="8" id="KW-0472">Membrane</keyword>
<evidence type="ECO:0000256" key="7">
    <source>
        <dbReference type="ARBA" id="ARBA00024195"/>
    </source>
</evidence>
<sequence>MAVNYLWLCSFSYVTHARKFRSLPIAILLCSLLRPTSDGQWTRLSPRRFFVIAGATYIYFPSWSSIQLELIDRVIPHTDFRFTNMRNDIGLFRLKNPLLINSHVKYVTIPAAYDAKIFQRYNEPCTVAGWGRHIPGSNSGAGTYLRHVQLPLIQPDKCPVDNVDGQVHLCAGVTQGGKDACQGDSGGPLLCEGTQVGIVSWGKGCAVPNSPGVYTRLDVYLDWLNQSIEENRADRNVTNALISAIVFVFIMFFQL</sequence>
<evidence type="ECO:0000313" key="11">
    <source>
        <dbReference type="Proteomes" id="UP000076502"/>
    </source>
</evidence>
<keyword evidence="2" id="KW-0964">Secreted</keyword>
<dbReference type="GO" id="GO:0004252">
    <property type="term" value="F:serine-type endopeptidase activity"/>
    <property type="evidence" value="ECO:0007669"/>
    <property type="project" value="InterPro"/>
</dbReference>
<dbReference type="PRINTS" id="PR00722">
    <property type="entry name" value="CHYMOTRYPSIN"/>
</dbReference>
<evidence type="ECO:0000256" key="3">
    <source>
        <dbReference type="ARBA" id="ARBA00022670"/>
    </source>
</evidence>
<dbReference type="InterPro" id="IPR050127">
    <property type="entry name" value="Serine_Proteases_S1"/>
</dbReference>
<evidence type="ECO:0000256" key="8">
    <source>
        <dbReference type="SAM" id="Phobius"/>
    </source>
</evidence>
<keyword evidence="5" id="KW-0720">Serine protease</keyword>
<accession>A0A154PE51</accession>